<name>A0A8T2QL44_CERRI</name>
<organism evidence="1 2">
    <name type="scientific">Ceratopteris richardii</name>
    <name type="common">Triangle waterfern</name>
    <dbReference type="NCBI Taxonomy" id="49495"/>
    <lineage>
        <taxon>Eukaryota</taxon>
        <taxon>Viridiplantae</taxon>
        <taxon>Streptophyta</taxon>
        <taxon>Embryophyta</taxon>
        <taxon>Tracheophyta</taxon>
        <taxon>Polypodiopsida</taxon>
        <taxon>Polypodiidae</taxon>
        <taxon>Polypodiales</taxon>
        <taxon>Pteridineae</taxon>
        <taxon>Pteridaceae</taxon>
        <taxon>Parkerioideae</taxon>
        <taxon>Ceratopteris</taxon>
    </lineage>
</organism>
<dbReference type="Proteomes" id="UP000825935">
    <property type="component" value="Chromosome 33"/>
</dbReference>
<gene>
    <name evidence="1" type="ORF">KP509_33G000900</name>
</gene>
<comment type="caution">
    <text evidence="1">The sequence shown here is derived from an EMBL/GenBank/DDBJ whole genome shotgun (WGS) entry which is preliminary data.</text>
</comment>
<accession>A0A8T2QL44</accession>
<dbReference type="AlphaFoldDB" id="A0A8T2QL44"/>
<protein>
    <submittedName>
        <fullName evidence="1">Uncharacterized protein</fullName>
    </submittedName>
</protein>
<keyword evidence="2" id="KW-1185">Reference proteome</keyword>
<evidence type="ECO:0000313" key="1">
    <source>
        <dbReference type="EMBL" id="KAH7284882.1"/>
    </source>
</evidence>
<evidence type="ECO:0000313" key="2">
    <source>
        <dbReference type="Proteomes" id="UP000825935"/>
    </source>
</evidence>
<reference evidence="1" key="1">
    <citation type="submission" date="2021-08" db="EMBL/GenBank/DDBJ databases">
        <title>WGS assembly of Ceratopteris richardii.</title>
        <authorList>
            <person name="Marchant D.B."/>
            <person name="Chen G."/>
            <person name="Jenkins J."/>
            <person name="Shu S."/>
            <person name="Leebens-Mack J."/>
            <person name="Grimwood J."/>
            <person name="Schmutz J."/>
            <person name="Soltis P."/>
            <person name="Soltis D."/>
            <person name="Chen Z.-H."/>
        </authorList>
    </citation>
    <scope>NUCLEOTIDE SEQUENCE</scope>
    <source>
        <strain evidence="1">Whitten #5841</strain>
        <tissue evidence="1">Leaf</tissue>
    </source>
</reference>
<dbReference type="EMBL" id="CM035438">
    <property type="protein sequence ID" value="KAH7284882.1"/>
    <property type="molecule type" value="Genomic_DNA"/>
</dbReference>
<sequence length="124" mass="13581">MASCAETVECKVSATQEVGTETATDQIQHKDSLSSSGFFDFSTLSSLLNDPSLRGLVEQISNDPAFGCMAKQLQSSSKQSGKGDLSESDTDEYFDAMKIIMQKSRVYENSREAGHEFDTEPNYS</sequence>
<proteinExistence type="predicted"/>